<evidence type="ECO:0000256" key="9">
    <source>
        <dbReference type="SAM" id="SignalP"/>
    </source>
</evidence>
<keyword evidence="9" id="KW-0732">Signal</keyword>
<keyword evidence="7" id="KW-0998">Cell outer membrane</keyword>
<dbReference type="GO" id="GO:0009279">
    <property type="term" value="C:cell outer membrane"/>
    <property type="evidence" value="ECO:0007669"/>
    <property type="project" value="UniProtKB-SubCell"/>
</dbReference>
<comment type="subcellular location">
    <subcellularLocation>
        <location evidence="1">Cell outer membrane</location>
    </subcellularLocation>
</comment>
<evidence type="ECO:0000256" key="5">
    <source>
        <dbReference type="ARBA" id="ARBA00022692"/>
    </source>
</evidence>
<feature type="signal peptide" evidence="9">
    <location>
        <begin position="1"/>
        <end position="24"/>
    </location>
</feature>
<keyword evidence="5" id="KW-0812">Transmembrane</keyword>
<evidence type="ECO:0000256" key="1">
    <source>
        <dbReference type="ARBA" id="ARBA00004442"/>
    </source>
</evidence>
<keyword evidence="4" id="KW-1134">Transmembrane beta strand</keyword>
<evidence type="ECO:0000313" key="11">
    <source>
        <dbReference type="Proteomes" id="UP000494365"/>
    </source>
</evidence>
<feature type="chain" id="PRO_5028992787" evidence="9">
    <location>
        <begin position="25"/>
        <end position="519"/>
    </location>
</feature>
<dbReference type="InterPro" id="IPR003423">
    <property type="entry name" value="OMP_efflux"/>
</dbReference>
<sequence>MNKRTVSGLLIALACAAHASTAAAVDLLTVAEQAVDHDADLAASRAGSRAARQAVPKARAALLPQLAGGWGRAYNRTSMEGFPRDSYWQNGWTVTLAQPVFDWSRWTAYRQADLVGARGAVDAARAQQSAILQAVRAYFDELAAEDELARANDYTAALEQHRDQLHRRQAAGEATVIDLREAEAAREQAQVQQLDARSDLQLRRLSLEQITGQPFVGLSRLSDTALMPRLSPDNRDSWAAQAEAHDYLVQLKQIDRRIAQFEVEKARARNLPVVNLTASHTPAGAASGYSRPTTTTTAMLSVTIPIFEGGETDAIIDETLALEDKAQDELLGATRVAGATARENWSRFHDGVTRVEALVRLAQTSRAALVATQVGYKAGGRTSTDVLRAADLFYANRRDLIRARYTAIVALLQLKAATATLDLGEVARVNGLLAGAEEGRGVVGDRQGAAGNDPVVMGDGQAVAGNGQGVVADRQAVAKNDQAAAGAGLQQTPASAGLPVMSPIEALRLAQQKALAAAR</sequence>
<evidence type="ECO:0000256" key="7">
    <source>
        <dbReference type="ARBA" id="ARBA00023237"/>
    </source>
</evidence>
<dbReference type="EMBL" id="CADIKK010000017">
    <property type="protein sequence ID" value="CAB3794195.1"/>
    <property type="molecule type" value="Genomic_DNA"/>
</dbReference>
<feature type="coiled-coil region" evidence="8">
    <location>
        <begin position="144"/>
        <end position="199"/>
    </location>
</feature>
<evidence type="ECO:0000256" key="8">
    <source>
        <dbReference type="SAM" id="Coils"/>
    </source>
</evidence>
<comment type="similarity">
    <text evidence="2">Belongs to the outer membrane factor (OMF) (TC 1.B.17) family.</text>
</comment>
<dbReference type="GO" id="GO:0015562">
    <property type="term" value="F:efflux transmembrane transporter activity"/>
    <property type="evidence" value="ECO:0007669"/>
    <property type="project" value="InterPro"/>
</dbReference>
<dbReference type="Proteomes" id="UP000494365">
    <property type="component" value="Unassembled WGS sequence"/>
</dbReference>
<evidence type="ECO:0000256" key="6">
    <source>
        <dbReference type="ARBA" id="ARBA00023136"/>
    </source>
</evidence>
<dbReference type="GO" id="GO:1990281">
    <property type="term" value="C:efflux pump complex"/>
    <property type="evidence" value="ECO:0007669"/>
    <property type="project" value="TreeGrafter"/>
</dbReference>
<dbReference type="RefSeq" id="WP_175151073.1">
    <property type="nucleotide sequence ID" value="NZ_CADIKK010000017.1"/>
</dbReference>
<keyword evidence="6" id="KW-0472">Membrane</keyword>
<dbReference type="NCBIfam" id="TIGR01844">
    <property type="entry name" value="type_I_sec_TolC"/>
    <property type="match status" value="1"/>
</dbReference>
<gene>
    <name evidence="10" type="primary">tolC</name>
    <name evidence="10" type="ORF">LMG28614_03880</name>
</gene>
<keyword evidence="3" id="KW-0813">Transport</keyword>
<name>A0A6S7BT88_9BURK</name>
<dbReference type="Pfam" id="PF02321">
    <property type="entry name" value="OEP"/>
    <property type="match status" value="2"/>
</dbReference>
<evidence type="ECO:0000256" key="3">
    <source>
        <dbReference type="ARBA" id="ARBA00022448"/>
    </source>
</evidence>
<dbReference type="PROSITE" id="PS51257">
    <property type="entry name" value="PROKAR_LIPOPROTEIN"/>
    <property type="match status" value="1"/>
</dbReference>
<evidence type="ECO:0000256" key="4">
    <source>
        <dbReference type="ARBA" id="ARBA00022452"/>
    </source>
</evidence>
<organism evidence="10 11">
    <name type="scientific">Paraburkholderia ultramafica</name>
    <dbReference type="NCBI Taxonomy" id="1544867"/>
    <lineage>
        <taxon>Bacteria</taxon>
        <taxon>Pseudomonadati</taxon>
        <taxon>Pseudomonadota</taxon>
        <taxon>Betaproteobacteria</taxon>
        <taxon>Burkholderiales</taxon>
        <taxon>Burkholderiaceae</taxon>
        <taxon>Paraburkholderia</taxon>
    </lineage>
</organism>
<dbReference type="Gene3D" id="1.20.1600.10">
    <property type="entry name" value="Outer membrane efflux proteins (OEP)"/>
    <property type="match status" value="1"/>
</dbReference>
<dbReference type="SUPFAM" id="SSF56954">
    <property type="entry name" value="Outer membrane efflux proteins (OEP)"/>
    <property type="match status" value="1"/>
</dbReference>
<evidence type="ECO:0000256" key="2">
    <source>
        <dbReference type="ARBA" id="ARBA00007613"/>
    </source>
</evidence>
<evidence type="ECO:0000313" key="10">
    <source>
        <dbReference type="EMBL" id="CAB3794195.1"/>
    </source>
</evidence>
<accession>A0A6S7BT88</accession>
<dbReference type="PANTHER" id="PTHR30026:SF20">
    <property type="entry name" value="OUTER MEMBRANE PROTEIN TOLC"/>
    <property type="match status" value="1"/>
</dbReference>
<reference evidence="10 11" key="1">
    <citation type="submission" date="2020-04" db="EMBL/GenBank/DDBJ databases">
        <authorList>
            <person name="De Canck E."/>
        </authorList>
    </citation>
    <scope>NUCLEOTIDE SEQUENCE [LARGE SCALE GENOMIC DNA]</scope>
    <source>
        <strain evidence="10 11">LMG 28614</strain>
    </source>
</reference>
<dbReference type="InterPro" id="IPR010130">
    <property type="entry name" value="T1SS_OMP_TolC"/>
</dbReference>
<dbReference type="AlphaFoldDB" id="A0A6S7BT88"/>
<proteinExistence type="inferred from homology"/>
<keyword evidence="11" id="KW-1185">Reference proteome</keyword>
<dbReference type="PANTHER" id="PTHR30026">
    <property type="entry name" value="OUTER MEMBRANE PROTEIN TOLC"/>
    <property type="match status" value="1"/>
</dbReference>
<dbReference type="GO" id="GO:0015288">
    <property type="term" value="F:porin activity"/>
    <property type="evidence" value="ECO:0007669"/>
    <property type="project" value="TreeGrafter"/>
</dbReference>
<protein>
    <submittedName>
        <fullName evidence="10">Outer membrane protein TolC</fullName>
    </submittedName>
</protein>
<dbReference type="InterPro" id="IPR051906">
    <property type="entry name" value="TolC-like"/>
</dbReference>
<keyword evidence="8" id="KW-0175">Coiled coil</keyword>